<dbReference type="PANTHER" id="PTHR12558">
    <property type="entry name" value="CELL DIVISION CYCLE 16,23,27"/>
    <property type="match status" value="1"/>
</dbReference>
<comment type="caution">
    <text evidence="3">The sequence shown here is derived from an EMBL/GenBank/DDBJ whole genome shotgun (WGS) entry which is preliminary data.</text>
</comment>
<dbReference type="Pfam" id="PF13432">
    <property type="entry name" value="TPR_16"/>
    <property type="match status" value="1"/>
</dbReference>
<dbReference type="Gene3D" id="1.25.40.10">
    <property type="entry name" value="Tetratricopeptide repeat domain"/>
    <property type="match status" value="2"/>
</dbReference>
<sequence length="489" mass="55978">MKPRIFIGSSVEGLGVAYAIQQNLTHVAEPTVWDQGVFSLSGTTIESLISALDNSDYGIFVFSPDDITEMRQSKSRTIRDNVLFEFGLFVGRLGRERVFYIIPENIDFHLPSDLLGVTPAKYNPFRDDNSLQAATGPACNQIRQVLKTLPLLRPIQPQTEANDSDRPETTNESDWINDFFEMNYKAARDKLEKIIETISDPEEKEQHRVWILYSHLKESSPLALQQIKQHALQHKDYLKVQIAACRTLKWQHYIDDALEIIDRTLLEHPDNIDLITAKAECLKNQGQSDAAIATLCSLPFDETPQIAIALAEHYEEEGDIEKANQHLHISFMKNPSIESISYKYAKALQDLERHKEAAYIFDRLTRDHPQNSTYWGYLSNSCLRLNLYDLAMTYCKKAIELSEHQESWLFHNIGNMFNHKGFYNEAIEWLNKGLAIDSSSEYGHLRFAEALQSKTKERKTYDSAIKEGRLLLVNIVPQRLPAIINGTSE</sequence>
<accession>A0ABD7RS62</accession>
<dbReference type="EMBL" id="SCFV01000009">
    <property type="protein sequence ID" value="TRO14740.1"/>
    <property type="molecule type" value="Genomic_DNA"/>
</dbReference>
<dbReference type="InterPro" id="IPR019734">
    <property type="entry name" value="TPR_rpt"/>
</dbReference>
<dbReference type="Pfam" id="PF10137">
    <property type="entry name" value="CAP12-PCTIR_TIR"/>
    <property type="match status" value="1"/>
</dbReference>
<name>A0ABD7RS62_ECTME</name>
<dbReference type="AlphaFoldDB" id="A0ABD7RS62"/>
<dbReference type="GO" id="GO:0003677">
    <property type="term" value="F:DNA binding"/>
    <property type="evidence" value="ECO:0007669"/>
    <property type="project" value="UniProtKB-KW"/>
</dbReference>
<feature type="repeat" description="TPR" evidence="1">
    <location>
        <begin position="407"/>
        <end position="440"/>
    </location>
</feature>
<dbReference type="InterPro" id="IPR011990">
    <property type="entry name" value="TPR-like_helical_dom_sf"/>
</dbReference>
<organism evidence="3 4">
    <name type="scientific">Ectopseudomonas mendocina</name>
    <name type="common">Pseudomonas mendocina</name>
    <dbReference type="NCBI Taxonomy" id="300"/>
    <lineage>
        <taxon>Bacteria</taxon>
        <taxon>Pseudomonadati</taxon>
        <taxon>Pseudomonadota</taxon>
        <taxon>Gammaproteobacteria</taxon>
        <taxon>Pseudomonadales</taxon>
        <taxon>Pseudomonadaceae</taxon>
        <taxon>Ectopseudomonas</taxon>
    </lineage>
</organism>
<keyword evidence="3" id="KW-0238">DNA-binding</keyword>
<dbReference type="SUPFAM" id="SSF48452">
    <property type="entry name" value="TPR-like"/>
    <property type="match status" value="2"/>
</dbReference>
<reference evidence="3 4" key="1">
    <citation type="submission" date="2019-01" db="EMBL/GenBank/DDBJ databases">
        <title>Whole genome shotgun sequencing of Pseudomonas spp. isolated by its ability to degrade furfural.</title>
        <authorList>
            <person name="Donoso R."/>
            <person name="Farkas C."/>
            <person name="Villegas P."/>
            <person name="Gonzales-Toro F."/>
            <person name="Guajardo-Parra M."/>
            <person name="Araya-Nail M."/>
            <person name="Morgante V."/>
            <person name="Perez-Pantoja D."/>
        </authorList>
    </citation>
    <scope>NUCLEOTIDE SEQUENCE [LARGE SCALE GENOMIC DNA]</scope>
    <source>
        <strain evidence="3 4">VN231</strain>
    </source>
</reference>
<evidence type="ECO:0000313" key="4">
    <source>
        <dbReference type="Proteomes" id="UP000317327"/>
    </source>
</evidence>
<evidence type="ECO:0000313" key="3">
    <source>
        <dbReference type="EMBL" id="TRO14740.1"/>
    </source>
</evidence>
<dbReference type="InterPro" id="IPR019302">
    <property type="entry name" value="CAP12/PCTIR_TIR_dom"/>
</dbReference>
<evidence type="ECO:0000259" key="2">
    <source>
        <dbReference type="Pfam" id="PF10137"/>
    </source>
</evidence>
<dbReference type="SMART" id="SM00028">
    <property type="entry name" value="TPR"/>
    <property type="match status" value="2"/>
</dbReference>
<evidence type="ECO:0000256" key="1">
    <source>
        <dbReference type="PROSITE-ProRule" id="PRU00339"/>
    </source>
</evidence>
<dbReference type="PANTHER" id="PTHR12558:SF13">
    <property type="entry name" value="CELL DIVISION CYCLE PROTEIN 27 HOMOLOG"/>
    <property type="match status" value="1"/>
</dbReference>
<protein>
    <submittedName>
        <fullName evidence="3">DNA-binding protein</fullName>
    </submittedName>
</protein>
<proteinExistence type="predicted"/>
<gene>
    <name evidence="3" type="ORF">EQ836_18330</name>
</gene>
<keyword evidence="1" id="KW-0802">TPR repeat</keyword>
<dbReference type="RefSeq" id="WP_143502503.1">
    <property type="nucleotide sequence ID" value="NZ_SCFV01000009.1"/>
</dbReference>
<feature type="domain" description="CD-NTase-associated protein 12/Pycsar effector protein TIR" evidence="2">
    <location>
        <begin position="4"/>
        <end position="123"/>
    </location>
</feature>
<dbReference type="PROSITE" id="PS50005">
    <property type="entry name" value="TPR"/>
    <property type="match status" value="1"/>
</dbReference>
<dbReference type="Proteomes" id="UP000317327">
    <property type="component" value="Unassembled WGS sequence"/>
</dbReference>